<dbReference type="InterPro" id="IPR011009">
    <property type="entry name" value="Kinase-like_dom_sf"/>
</dbReference>
<comment type="caution">
    <text evidence="3">The sequence shown here is derived from an EMBL/GenBank/DDBJ whole genome shotgun (WGS) entry which is preliminary data.</text>
</comment>
<feature type="chain" id="PRO_5044777447" description="Serine-threonine/tyrosine-protein kinase catalytic domain-containing protein" evidence="1">
    <location>
        <begin position="20"/>
        <end position="73"/>
    </location>
</feature>
<keyword evidence="1" id="KW-0732">Signal</keyword>
<dbReference type="Proteomes" id="UP001530293">
    <property type="component" value="Unassembled WGS sequence"/>
</dbReference>
<dbReference type="EMBL" id="JALLBG020000299">
    <property type="protein sequence ID" value="KAL3756647.1"/>
    <property type="molecule type" value="Genomic_DNA"/>
</dbReference>
<organism evidence="3 4">
    <name type="scientific">Discostella pseudostelligera</name>
    <dbReference type="NCBI Taxonomy" id="259834"/>
    <lineage>
        <taxon>Eukaryota</taxon>
        <taxon>Sar</taxon>
        <taxon>Stramenopiles</taxon>
        <taxon>Ochrophyta</taxon>
        <taxon>Bacillariophyta</taxon>
        <taxon>Coscinodiscophyceae</taxon>
        <taxon>Thalassiosirophycidae</taxon>
        <taxon>Stephanodiscales</taxon>
        <taxon>Stephanodiscaceae</taxon>
        <taxon>Discostella</taxon>
    </lineage>
</organism>
<gene>
    <name evidence="3" type="ORF">ACHAWU_002550</name>
</gene>
<sequence length="73" mass="8158">MICDLPMIMALIIVIGMDGMTPIQCALSVLNENKRPVTPEWCPQFLRALIQGCVERDPQTRPTFTQILAALDD</sequence>
<evidence type="ECO:0000313" key="4">
    <source>
        <dbReference type="Proteomes" id="UP001530293"/>
    </source>
</evidence>
<dbReference type="InterPro" id="IPR001245">
    <property type="entry name" value="Ser-Thr/Tyr_kinase_cat_dom"/>
</dbReference>
<feature type="signal peptide" evidence="1">
    <location>
        <begin position="1"/>
        <end position="19"/>
    </location>
</feature>
<dbReference type="Pfam" id="PF07714">
    <property type="entry name" value="PK_Tyr_Ser-Thr"/>
    <property type="match status" value="1"/>
</dbReference>
<evidence type="ECO:0000256" key="1">
    <source>
        <dbReference type="SAM" id="SignalP"/>
    </source>
</evidence>
<evidence type="ECO:0000313" key="3">
    <source>
        <dbReference type="EMBL" id="KAL3756647.1"/>
    </source>
</evidence>
<accession>A0ABD3LZ49</accession>
<dbReference type="SUPFAM" id="SSF56112">
    <property type="entry name" value="Protein kinase-like (PK-like)"/>
    <property type="match status" value="1"/>
</dbReference>
<name>A0ABD3LZ49_9STRA</name>
<dbReference type="AlphaFoldDB" id="A0ABD3LZ49"/>
<feature type="domain" description="Serine-threonine/tyrosine-protein kinase catalytic" evidence="2">
    <location>
        <begin position="26"/>
        <end position="71"/>
    </location>
</feature>
<evidence type="ECO:0000259" key="2">
    <source>
        <dbReference type="Pfam" id="PF07714"/>
    </source>
</evidence>
<reference evidence="3 4" key="1">
    <citation type="submission" date="2024-10" db="EMBL/GenBank/DDBJ databases">
        <title>Updated reference genomes for cyclostephanoid diatoms.</title>
        <authorList>
            <person name="Roberts W.R."/>
            <person name="Alverson A.J."/>
        </authorList>
    </citation>
    <scope>NUCLEOTIDE SEQUENCE [LARGE SCALE GENOMIC DNA]</scope>
    <source>
        <strain evidence="3 4">AJA232-27</strain>
    </source>
</reference>
<keyword evidence="4" id="KW-1185">Reference proteome</keyword>
<proteinExistence type="predicted"/>
<dbReference type="Gene3D" id="1.10.510.10">
    <property type="entry name" value="Transferase(Phosphotransferase) domain 1"/>
    <property type="match status" value="1"/>
</dbReference>
<protein>
    <recommendedName>
        <fullName evidence="2">Serine-threonine/tyrosine-protein kinase catalytic domain-containing protein</fullName>
    </recommendedName>
</protein>